<protein>
    <recommendedName>
        <fullName evidence="2">Right handed beta helix domain-containing protein</fullName>
    </recommendedName>
</protein>
<gene>
    <name evidence="1" type="ORF">SDC9_135848</name>
</gene>
<proteinExistence type="predicted"/>
<accession>A0A645DH00</accession>
<evidence type="ECO:0000313" key="1">
    <source>
        <dbReference type="EMBL" id="MPM88744.1"/>
    </source>
</evidence>
<sequence>MEKMAFETIGFNNANGGGVINATGVNQQFVFHNCNFKNIIARVGAIIQVQGTDTLLSVKFDRCFIEDCGVFNNNAFNGLITINTGYCEVKNTVFMNNKFNAINIGTNFNGTDSNPQQGALISVTNSTRSLVVENCYLVNNKFFLGDTDKSHPMISVKSKLGADSVSVLIKNVVSVGNQRSSSVDCDLYYNNIFAPVVENAVFNAVRNFERIVEGETETLIDADVTEIPGTVLIDNSLTYTSPQVDFEMDGDLPKLYTDENGVKYLNRLTSGVDELKASGLSIISAGGQLRISASQPENISIFNLVGARIATYHKTTQVDISLPAGAYVIRTSTLSEKVLVK</sequence>
<reference evidence="1" key="1">
    <citation type="submission" date="2019-08" db="EMBL/GenBank/DDBJ databases">
        <authorList>
            <person name="Kucharzyk K."/>
            <person name="Murdoch R.W."/>
            <person name="Higgins S."/>
            <person name="Loffler F."/>
        </authorList>
    </citation>
    <scope>NUCLEOTIDE SEQUENCE</scope>
</reference>
<dbReference type="EMBL" id="VSSQ01036305">
    <property type="protein sequence ID" value="MPM88744.1"/>
    <property type="molecule type" value="Genomic_DNA"/>
</dbReference>
<name>A0A645DH00_9ZZZZ</name>
<dbReference type="AlphaFoldDB" id="A0A645DH00"/>
<evidence type="ECO:0008006" key="2">
    <source>
        <dbReference type="Google" id="ProtNLM"/>
    </source>
</evidence>
<comment type="caution">
    <text evidence="1">The sequence shown here is derived from an EMBL/GenBank/DDBJ whole genome shotgun (WGS) entry which is preliminary data.</text>
</comment>
<organism evidence="1">
    <name type="scientific">bioreactor metagenome</name>
    <dbReference type="NCBI Taxonomy" id="1076179"/>
    <lineage>
        <taxon>unclassified sequences</taxon>
        <taxon>metagenomes</taxon>
        <taxon>ecological metagenomes</taxon>
    </lineage>
</organism>